<accession>A0A0D2NYP7</accession>
<dbReference type="Gene3D" id="1.20.1280.50">
    <property type="match status" value="1"/>
</dbReference>
<protein>
    <recommendedName>
        <fullName evidence="3">F-box domain-containing protein</fullName>
    </recommendedName>
</protein>
<proteinExistence type="predicted"/>
<evidence type="ECO:0008006" key="3">
    <source>
        <dbReference type="Google" id="ProtNLM"/>
    </source>
</evidence>
<name>A0A0D2NYP7_HYPSF</name>
<dbReference type="InterPro" id="IPR032675">
    <property type="entry name" value="LRR_dom_sf"/>
</dbReference>
<sequence length="440" mass="49934">MYSLSLPPRRRLNSLPAELLVQIFFCLCERPAASTNQYDAPSFSTPLFLGKICRHWRNIAWSIASFWDYIDLVLPTTEKSACAELLADWLERSQNLPLTIIFRREESKASLVRNWGEQTLPLFHLISNEWYRWESIDLFIPHRFCTSRINLRCKQFVLLHTATIRGIAGPTEFPDSFLQDAPVLSELSIHISRLHRPTSPYFMLTQFKASSISLNDVINILVNAPNIHTLFLADINSPATAPKPIVLETLKSLNILNLRSIHEFLDNLQAPSLLRLHLEGCARIPLEMHAIHAFIQLHGPLLQTLVLGGFWEQCISPLLTHTPRLQELRLRRDGIRGNSVFQQNVAQNLAALCHLQSFSLFGVMGPCFPILDVIKRRWITGYPIADNPDHSLSSTPSRIQTIGFSSQTEGGCRAVMKDHLVDEIRHGISIDFIEWVGAGL</sequence>
<dbReference type="AlphaFoldDB" id="A0A0D2NYP7"/>
<dbReference type="STRING" id="945553.A0A0D2NYP7"/>
<dbReference type="OMA" id="RINLRCK"/>
<keyword evidence="2" id="KW-1185">Reference proteome</keyword>
<dbReference type="Proteomes" id="UP000054270">
    <property type="component" value="Unassembled WGS sequence"/>
</dbReference>
<gene>
    <name evidence="1" type="ORF">HYPSUDRAFT_39384</name>
</gene>
<organism evidence="1 2">
    <name type="scientific">Hypholoma sublateritium (strain FD-334 SS-4)</name>
    <dbReference type="NCBI Taxonomy" id="945553"/>
    <lineage>
        <taxon>Eukaryota</taxon>
        <taxon>Fungi</taxon>
        <taxon>Dikarya</taxon>
        <taxon>Basidiomycota</taxon>
        <taxon>Agaricomycotina</taxon>
        <taxon>Agaricomycetes</taxon>
        <taxon>Agaricomycetidae</taxon>
        <taxon>Agaricales</taxon>
        <taxon>Agaricineae</taxon>
        <taxon>Strophariaceae</taxon>
        <taxon>Hypholoma</taxon>
    </lineage>
</organism>
<evidence type="ECO:0000313" key="2">
    <source>
        <dbReference type="Proteomes" id="UP000054270"/>
    </source>
</evidence>
<reference evidence="2" key="1">
    <citation type="submission" date="2014-04" db="EMBL/GenBank/DDBJ databases">
        <title>Evolutionary Origins and Diversification of the Mycorrhizal Mutualists.</title>
        <authorList>
            <consortium name="DOE Joint Genome Institute"/>
            <consortium name="Mycorrhizal Genomics Consortium"/>
            <person name="Kohler A."/>
            <person name="Kuo A."/>
            <person name="Nagy L.G."/>
            <person name="Floudas D."/>
            <person name="Copeland A."/>
            <person name="Barry K.W."/>
            <person name="Cichocki N."/>
            <person name="Veneault-Fourrey C."/>
            <person name="LaButti K."/>
            <person name="Lindquist E.A."/>
            <person name="Lipzen A."/>
            <person name="Lundell T."/>
            <person name="Morin E."/>
            <person name="Murat C."/>
            <person name="Riley R."/>
            <person name="Ohm R."/>
            <person name="Sun H."/>
            <person name="Tunlid A."/>
            <person name="Henrissat B."/>
            <person name="Grigoriev I.V."/>
            <person name="Hibbett D.S."/>
            <person name="Martin F."/>
        </authorList>
    </citation>
    <scope>NUCLEOTIDE SEQUENCE [LARGE SCALE GENOMIC DNA]</scope>
    <source>
        <strain evidence="2">FD-334 SS-4</strain>
    </source>
</reference>
<dbReference type="SUPFAM" id="SSF52047">
    <property type="entry name" value="RNI-like"/>
    <property type="match status" value="1"/>
</dbReference>
<dbReference type="OrthoDB" id="3035621at2759"/>
<evidence type="ECO:0000313" key="1">
    <source>
        <dbReference type="EMBL" id="KJA23859.1"/>
    </source>
</evidence>
<dbReference type="Gene3D" id="3.80.10.10">
    <property type="entry name" value="Ribonuclease Inhibitor"/>
    <property type="match status" value="1"/>
</dbReference>
<dbReference type="EMBL" id="KN817540">
    <property type="protein sequence ID" value="KJA23859.1"/>
    <property type="molecule type" value="Genomic_DNA"/>
</dbReference>